<sequence>DRLVVLRGCSDRYVMRVIRPFWDAGWGLSDLVGAVDRRPDGAAWPHSGARGVREPARWLAYRLMAWLDEAGEPLPAPSQVRRREHERVLAERARLEAARRARAQAVAAERERFGGGVGPAQLAAARVAAELAGRSRQYWRRSWSAGSWTGVTGPADGASGGDAR</sequence>
<reference evidence="1" key="1">
    <citation type="submission" date="2014-07" db="EMBL/GenBank/DDBJ databases">
        <authorList>
            <person name="Zhang J.E."/>
            <person name="Yang H."/>
            <person name="Guo J."/>
            <person name="Deng Z."/>
            <person name="Luo H."/>
            <person name="Luo M."/>
            <person name="Zhao B."/>
        </authorList>
    </citation>
    <scope>NUCLEOTIDE SEQUENCE</scope>
    <source>
        <strain evidence="1">AM4</strain>
    </source>
</reference>
<name>A0A1L7RQ67_9ACTO</name>
<accession>A0A1L7RQ67</accession>
<dbReference type="EMBL" id="LK995499">
    <property type="protein sequence ID" value="CED91293.1"/>
    <property type="molecule type" value="Genomic_DNA"/>
</dbReference>
<evidence type="ECO:0000313" key="1">
    <source>
        <dbReference type="EMBL" id="CED91293.1"/>
    </source>
</evidence>
<protein>
    <submittedName>
        <fullName evidence="1">Uncharacterized protein</fullName>
    </submittedName>
</protein>
<dbReference type="AlphaFoldDB" id="A0A1L7RQ67"/>
<proteinExistence type="predicted"/>
<dbReference type="RefSeq" id="WP_210580113.1">
    <property type="nucleotide sequence ID" value="NZ_LK995499.1"/>
</dbReference>
<gene>
    <name evidence="1" type="ORF">AAM4_1461</name>
</gene>
<organism evidence="1">
    <name type="scientific">Actinomyces succiniciruminis</name>
    <dbReference type="NCBI Taxonomy" id="1522002"/>
    <lineage>
        <taxon>Bacteria</taxon>
        <taxon>Bacillati</taxon>
        <taxon>Actinomycetota</taxon>
        <taxon>Actinomycetes</taxon>
        <taxon>Actinomycetales</taxon>
        <taxon>Actinomycetaceae</taxon>
        <taxon>Actinomyces</taxon>
    </lineage>
</organism>
<feature type="non-terminal residue" evidence="1">
    <location>
        <position position="1"/>
    </location>
</feature>